<reference evidence="1" key="1">
    <citation type="submission" date="2022-07" db="EMBL/GenBank/DDBJ databases">
        <title>Genome Sequence of Lecanicillium saksenae.</title>
        <authorList>
            <person name="Buettner E."/>
        </authorList>
    </citation>
    <scope>NUCLEOTIDE SEQUENCE</scope>
    <source>
        <strain evidence="1">VT-O1</strain>
    </source>
</reference>
<name>A0ACC1QP77_9HYPO</name>
<keyword evidence="2" id="KW-1185">Reference proteome</keyword>
<evidence type="ECO:0000313" key="2">
    <source>
        <dbReference type="Proteomes" id="UP001148737"/>
    </source>
</evidence>
<dbReference type="EMBL" id="JANAKD010001054">
    <property type="protein sequence ID" value="KAJ3484070.1"/>
    <property type="molecule type" value="Genomic_DNA"/>
</dbReference>
<sequence length="355" mass="38955">MAGAGVNDHMVVTPDDHRAYIVIAGIVGLTWSVMVLCIRLFIRFRLTGPFCLDDWAATIATFFGACQTAIVFYAVRQGVGVRYNTAYDDSIDSAFKAYYASTIIRQAADKHLLGTRIVTAIIFIWGFASVLIVAFQCDASRPWDLSQKCSGLLPRWLVIETFSLVIELLISGLAFSLVLGLDMAFQTTFIVVMAFSAQLLVAIPVGYRLALLRDAIHSSRPVMFTLTDLTIVTQVVMHFSIMAATFPCFRQFLQAFNNDFGATTKMGTGENTRDASQGNNSNNSYAMSILRSRGERGAEGSALTTQHPDHDSDTDVEAVFRPILPSRDGMLAPADDGRSLQSMGSDRAMIKQKRA</sequence>
<gene>
    <name evidence="1" type="ORF">NLG97_g7153</name>
</gene>
<dbReference type="Proteomes" id="UP001148737">
    <property type="component" value="Unassembled WGS sequence"/>
</dbReference>
<evidence type="ECO:0000313" key="1">
    <source>
        <dbReference type="EMBL" id="KAJ3484070.1"/>
    </source>
</evidence>
<protein>
    <submittedName>
        <fullName evidence="1">Uncharacterized protein</fullName>
    </submittedName>
</protein>
<proteinExistence type="predicted"/>
<organism evidence="1 2">
    <name type="scientific">Lecanicillium saksenae</name>
    <dbReference type="NCBI Taxonomy" id="468837"/>
    <lineage>
        <taxon>Eukaryota</taxon>
        <taxon>Fungi</taxon>
        <taxon>Dikarya</taxon>
        <taxon>Ascomycota</taxon>
        <taxon>Pezizomycotina</taxon>
        <taxon>Sordariomycetes</taxon>
        <taxon>Hypocreomycetidae</taxon>
        <taxon>Hypocreales</taxon>
        <taxon>Cordycipitaceae</taxon>
        <taxon>Lecanicillium</taxon>
    </lineage>
</organism>
<accession>A0ACC1QP77</accession>
<comment type="caution">
    <text evidence="1">The sequence shown here is derived from an EMBL/GenBank/DDBJ whole genome shotgun (WGS) entry which is preliminary data.</text>
</comment>